<keyword evidence="4" id="KW-1185">Reference proteome</keyword>
<dbReference type="GO" id="GO:0008482">
    <property type="term" value="F:sulfite oxidase activity"/>
    <property type="evidence" value="ECO:0007669"/>
    <property type="project" value="TreeGrafter"/>
</dbReference>
<dbReference type="InterPro" id="IPR000572">
    <property type="entry name" value="OxRdtase_Mopterin-bd_dom"/>
</dbReference>
<evidence type="ECO:0000313" key="4">
    <source>
        <dbReference type="Proteomes" id="UP000319516"/>
    </source>
</evidence>
<feature type="transmembrane region" description="Helical" evidence="1">
    <location>
        <begin position="71"/>
        <end position="93"/>
    </location>
</feature>
<dbReference type="GO" id="GO:0043546">
    <property type="term" value="F:molybdopterin cofactor binding"/>
    <property type="evidence" value="ECO:0007669"/>
    <property type="project" value="TreeGrafter"/>
</dbReference>
<dbReference type="InterPro" id="IPR036374">
    <property type="entry name" value="OxRdtase_Mopterin-bd_sf"/>
</dbReference>
<name>A0A542YUZ9_9MICO</name>
<dbReference type="Gene3D" id="3.90.420.10">
    <property type="entry name" value="Oxidoreductase, molybdopterin-binding domain"/>
    <property type="match status" value="1"/>
</dbReference>
<evidence type="ECO:0000259" key="2">
    <source>
        <dbReference type="Pfam" id="PF00174"/>
    </source>
</evidence>
<gene>
    <name evidence="3" type="ORF">FB467_3070</name>
</gene>
<dbReference type="SUPFAM" id="SSF56524">
    <property type="entry name" value="Oxidoreductase molybdopterin-binding domain"/>
    <property type="match status" value="1"/>
</dbReference>
<accession>A0A542YUZ9</accession>
<keyword evidence="1" id="KW-0472">Membrane</keyword>
<dbReference type="EMBL" id="VFOP01000001">
    <property type="protein sequence ID" value="TQL51903.1"/>
    <property type="molecule type" value="Genomic_DNA"/>
</dbReference>
<dbReference type="PANTHER" id="PTHR19372:SF7">
    <property type="entry name" value="SULFITE OXIDASE, MITOCHONDRIAL"/>
    <property type="match status" value="1"/>
</dbReference>
<dbReference type="GO" id="GO:0006790">
    <property type="term" value="P:sulfur compound metabolic process"/>
    <property type="evidence" value="ECO:0007669"/>
    <property type="project" value="TreeGrafter"/>
</dbReference>
<proteinExistence type="predicted"/>
<dbReference type="PANTHER" id="PTHR19372">
    <property type="entry name" value="SULFITE REDUCTASE"/>
    <property type="match status" value="1"/>
</dbReference>
<comment type="caution">
    <text evidence="3">The sequence shown here is derived from an EMBL/GenBank/DDBJ whole genome shotgun (WGS) entry which is preliminary data.</text>
</comment>
<dbReference type="AlphaFoldDB" id="A0A542YUZ9"/>
<organism evidence="3 4">
    <name type="scientific">Ornithinicoccus hortensis</name>
    <dbReference type="NCBI Taxonomy" id="82346"/>
    <lineage>
        <taxon>Bacteria</taxon>
        <taxon>Bacillati</taxon>
        <taxon>Actinomycetota</taxon>
        <taxon>Actinomycetes</taxon>
        <taxon>Micrococcales</taxon>
        <taxon>Intrasporangiaceae</taxon>
        <taxon>Ornithinicoccus</taxon>
    </lineage>
</organism>
<dbReference type="PRINTS" id="PR00407">
    <property type="entry name" value="EUMOPTERIN"/>
</dbReference>
<dbReference type="Pfam" id="PF00174">
    <property type="entry name" value="Oxidored_molyb"/>
    <property type="match status" value="1"/>
</dbReference>
<dbReference type="InterPro" id="IPR014756">
    <property type="entry name" value="Ig_E-set"/>
</dbReference>
<sequence length="514" mass="53286">MSSRADGAVAGVAAGAVTLGVAEVGAALLGRTVGSEGTPSPLLAVGGAFVDRTPAWLKDLAVTVFGTADKVALFVGMGLTLVIACAVLGEVAVRRRTVGLLLFALVGAVGMAAVLTRPGASAADAVPTLLGVLAGLGVLARLVAPATQPRSGMPSGATVPTRRSVLAWGGGLAVLGAVGIVAGRALARAGEVVEAAREAFRVPTVRRPVTVPAGAEQGVPGQATYLSPTDDFYRIDTALSVPQVDPATWRLRVHGMVDREVEIDLEELLDQPMVEALVTLCCVSNTVGGSLVGNAVWTGWPVRELLERAGVQDGADMVLSTSTDGFTAGTPLEVLTDDRNALLAVAMNGEPLPDRHGFPVRMVVPGLYGYVSATKWVVDLKVTTFAADEGYWTPRGWGERGPVKTASRIDVPRAGADLAAGPTVIAGVAWAQHRGIDKVELQVDDGPWEEAELALEPSVDSWRQWKLPWDPAQGEHTITVRATDGEGQTQTSEEVGVIPDGATGWHRVEVSVGA</sequence>
<evidence type="ECO:0000313" key="3">
    <source>
        <dbReference type="EMBL" id="TQL51903.1"/>
    </source>
</evidence>
<feature type="transmembrane region" description="Helical" evidence="1">
    <location>
        <begin position="100"/>
        <end position="119"/>
    </location>
</feature>
<feature type="domain" description="Oxidoreductase molybdopterin-binding" evidence="2">
    <location>
        <begin position="239"/>
        <end position="392"/>
    </location>
</feature>
<dbReference type="Gene3D" id="2.60.40.650">
    <property type="match status" value="1"/>
</dbReference>
<dbReference type="RefSeq" id="WP_244932747.1">
    <property type="nucleotide sequence ID" value="NZ_BAAAIK010000001.1"/>
</dbReference>
<dbReference type="GO" id="GO:0020037">
    <property type="term" value="F:heme binding"/>
    <property type="evidence" value="ECO:0007669"/>
    <property type="project" value="TreeGrafter"/>
</dbReference>
<protein>
    <submittedName>
        <fullName evidence="3">DMSO/TMAO reductase YedYZ molybdopterin-dependent catalytic subunit</fullName>
    </submittedName>
</protein>
<evidence type="ECO:0000256" key="1">
    <source>
        <dbReference type="SAM" id="Phobius"/>
    </source>
</evidence>
<keyword evidence="1" id="KW-1133">Transmembrane helix</keyword>
<reference evidence="3 4" key="1">
    <citation type="submission" date="2019-06" db="EMBL/GenBank/DDBJ databases">
        <title>Sequencing the genomes of 1000 actinobacteria strains.</title>
        <authorList>
            <person name="Klenk H.-P."/>
        </authorList>
    </citation>
    <scope>NUCLEOTIDE SEQUENCE [LARGE SCALE GENOMIC DNA]</scope>
    <source>
        <strain evidence="3 4">DSM 12335</strain>
    </source>
</reference>
<keyword evidence="1" id="KW-0812">Transmembrane</keyword>
<dbReference type="SUPFAM" id="SSF81296">
    <property type="entry name" value="E set domains"/>
    <property type="match status" value="1"/>
</dbReference>
<feature type="transmembrane region" description="Helical" evidence="1">
    <location>
        <begin position="125"/>
        <end position="144"/>
    </location>
</feature>
<dbReference type="Proteomes" id="UP000319516">
    <property type="component" value="Unassembled WGS sequence"/>
</dbReference>
<dbReference type="InterPro" id="IPR008335">
    <property type="entry name" value="Mopterin_OxRdtase_euk"/>
</dbReference>
<feature type="transmembrane region" description="Helical" evidence="1">
    <location>
        <begin position="165"/>
        <end position="187"/>
    </location>
</feature>